<dbReference type="SUPFAM" id="SSF81995">
    <property type="entry name" value="beta-sandwich domain of Sec23/24"/>
    <property type="match status" value="1"/>
</dbReference>
<dbReference type="PANTHER" id="PTHR16024:SF4">
    <property type="entry name" value="XK-RELATED PROTEIN"/>
    <property type="match status" value="1"/>
</dbReference>
<keyword evidence="4 7" id="KW-0812">Transmembrane</keyword>
<feature type="region of interest" description="Disordered" evidence="8">
    <location>
        <begin position="942"/>
        <end position="1008"/>
    </location>
</feature>
<feature type="transmembrane region" description="Helical" evidence="7">
    <location>
        <begin position="40"/>
        <end position="66"/>
    </location>
</feature>
<evidence type="ECO:0000256" key="7">
    <source>
        <dbReference type="RuleBase" id="RU910716"/>
    </source>
</evidence>
<keyword evidence="6 7" id="KW-0472">Membrane</keyword>
<feature type="transmembrane region" description="Helical" evidence="7">
    <location>
        <begin position="301"/>
        <end position="319"/>
    </location>
</feature>
<comment type="subcellular location">
    <subcellularLocation>
        <location evidence="1">Cell membrane</location>
        <topology evidence="1">Multi-pass membrane protein</topology>
    </subcellularLocation>
    <subcellularLocation>
        <location evidence="7">Membrane</location>
        <topology evidence="7">Multi-pass membrane protein</topology>
    </subcellularLocation>
</comment>
<comment type="similarity">
    <text evidence="2 7">Belongs to the XK family.</text>
</comment>
<feature type="compositionally biased region" description="Polar residues" evidence="8">
    <location>
        <begin position="603"/>
        <end position="612"/>
    </location>
</feature>
<feature type="transmembrane region" description="Helical" evidence="7">
    <location>
        <begin position="12"/>
        <end position="34"/>
    </location>
</feature>
<feature type="region of interest" description="Disordered" evidence="8">
    <location>
        <begin position="1091"/>
        <end position="1132"/>
    </location>
</feature>
<feature type="transmembrane region" description="Helical" evidence="7">
    <location>
        <begin position="331"/>
        <end position="350"/>
    </location>
</feature>
<feature type="transmembrane region" description="Helical" evidence="7">
    <location>
        <begin position="390"/>
        <end position="413"/>
    </location>
</feature>
<dbReference type="Pfam" id="PF09815">
    <property type="entry name" value="XK-related"/>
    <property type="match status" value="1"/>
</dbReference>
<evidence type="ECO:0000256" key="2">
    <source>
        <dbReference type="ARBA" id="ARBA00008789"/>
    </source>
</evidence>
<feature type="compositionally biased region" description="Polar residues" evidence="8">
    <location>
        <begin position="1275"/>
        <end position="1297"/>
    </location>
</feature>
<accession>A0A2M4A6Z2</accession>
<feature type="region of interest" description="Disordered" evidence="8">
    <location>
        <begin position="507"/>
        <end position="532"/>
    </location>
</feature>
<proteinExistence type="inferred from homology"/>
<feature type="compositionally biased region" description="Low complexity" evidence="8">
    <location>
        <begin position="1180"/>
        <end position="1189"/>
    </location>
</feature>
<protein>
    <recommendedName>
        <fullName evidence="7">XK-related protein</fullName>
    </recommendedName>
</protein>
<dbReference type="InterPro" id="IPR018629">
    <property type="entry name" value="XK-rel"/>
</dbReference>
<feature type="region of interest" description="Disordered" evidence="8">
    <location>
        <begin position="1156"/>
        <end position="1201"/>
    </location>
</feature>
<feature type="compositionally biased region" description="Low complexity" evidence="8">
    <location>
        <begin position="631"/>
        <end position="642"/>
    </location>
</feature>
<organism evidence="9">
    <name type="scientific">Anopheles triannulatus</name>
    <dbReference type="NCBI Taxonomy" id="58253"/>
    <lineage>
        <taxon>Eukaryota</taxon>
        <taxon>Metazoa</taxon>
        <taxon>Ecdysozoa</taxon>
        <taxon>Arthropoda</taxon>
        <taxon>Hexapoda</taxon>
        <taxon>Insecta</taxon>
        <taxon>Pterygota</taxon>
        <taxon>Neoptera</taxon>
        <taxon>Endopterygota</taxon>
        <taxon>Diptera</taxon>
        <taxon>Nematocera</taxon>
        <taxon>Culicoidea</taxon>
        <taxon>Culicidae</taxon>
        <taxon>Anophelinae</taxon>
        <taxon>Anopheles</taxon>
    </lineage>
</organism>
<keyword evidence="3" id="KW-1003">Cell membrane</keyword>
<evidence type="ECO:0000256" key="4">
    <source>
        <dbReference type="ARBA" id="ARBA00022692"/>
    </source>
</evidence>
<feature type="compositionally biased region" description="Acidic residues" evidence="8">
    <location>
        <begin position="1167"/>
        <end position="1176"/>
    </location>
</feature>
<feature type="region of interest" description="Disordered" evidence="8">
    <location>
        <begin position="545"/>
        <end position="642"/>
    </location>
</feature>
<feature type="compositionally biased region" description="Low complexity" evidence="8">
    <location>
        <begin position="551"/>
        <end position="587"/>
    </location>
</feature>
<feature type="compositionally biased region" description="Low complexity" evidence="8">
    <location>
        <begin position="982"/>
        <end position="1008"/>
    </location>
</feature>
<feature type="region of interest" description="Disordered" evidence="8">
    <location>
        <begin position="1267"/>
        <end position="1318"/>
    </location>
</feature>
<name>A0A2M4A6Z2_9DIPT</name>
<evidence type="ECO:0000256" key="6">
    <source>
        <dbReference type="ARBA" id="ARBA00023136"/>
    </source>
</evidence>
<evidence type="ECO:0000256" key="5">
    <source>
        <dbReference type="ARBA" id="ARBA00022989"/>
    </source>
</evidence>
<feature type="compositionally biased region" description="Polar residues" evidence="8">
    <location>
        <begin position="943"/>
        <end position="962"/>
    </location>
</feature>
<evidence type="ECO:0000313" key="9">
    <source>
        <dbReference type="EMBL" id="MBW36567.1"/>
    </source>
</evidence>
<dbReference type="GO" id="GO:0005886">
    <property type="term" value="C:plasma membrane"/>
    <property type="evidence" value="ECO:0007669"/>
    <property type="project" value="UniProtKB-SubCell"/>
</dbReference>
<evidence type="ECO:0000256" key="1">
    <source>
        <dbReference type="ARBA" id="ARBA00004651"/>
    </source>
</evidence>
<feature type="transmembrane region" description="Helical" evidence="7">
    <location>
        <begin position="362"/>
        <end position="384"/>
    </location>
</feature>
<dbReference type="PANTHER" id="PTHR16024">
    <property type="entry name" value="XK-RELATED PROTEIN"/>
    <property type="match status" value="1"/>
</dbReference>
<keyword evidence="5 7" id="KW-1133">Transmembrane helix</keyword>
<dbReference type="InterPro" id="IPR050895">
    <property type="entry name" value="XK-related_scramblase"/>
</dbReference>
<dbReference type="EMBL" id="GGFK01003246">
    <property type="protein sequence ID" value="MBW36567.1"/>
    <property type="molecule type" value="Transcribed_RNA"/>
</dbReference>
<feature type="region of interest" description="Disordered" evidence="8">
    <location>
        <begin position="672"/>
        <end position="702"/>
    </location>
</feature>
<reference evidence="9" key="1">
    <citation type="submission" date="2018-01" db="EMBL/GenBank/DDBJ databases">
        <title>An insight into the sialome of Amazonian anophelines.</title>
        <authorList>
            <person name="Ribeiro J.M."/>
            <person name="Scarpassa V."/>
            <person name="Calvo E."/>
        </authorList>
    </citation>
    <scope>NUCLEOTIDE SEQUENCE</scope>
    <source>
        <tissue evidence="9">Salivary glands</tissue>
    </source>
</reference>
<feature type="transmembrane region" description="Helical" evidence="7">
    <location>
        <begin position="267"/>
        <end position="289"/>
    </location>
</feature>
<sequence>MAEFLPLCDVLFNVISLAGYFCDVVFDVVLGYALYERQKFAYFTAVIVIVSFSLVISQIVSIRWYLNKRKIRNATASTAGPPVAADDTPGGTAPGANSLEKKKKKASGGLGGLAGTGTDRSAQYSRYIVLALHVTQLGVLWRYAKLFVPVDLRHVKHEVRDLCMLRLVHAFCEAAPMLLLQLYVLVNLQSEAQLSALKLKTLGHHHLLPAGAGATTALVQQTNLVEQQQKTFRDLNMVSATLSLFSVCWALASFSKNVRLQNVHRLVLTWLGVIFQFLWRLGTVISRVISLTVYASVYSHWVFLVIILHWFSMFLWLISPKNVFHGERISRLKKTTLGGLIAFVYIFAYINLQEVRHRQKMLTFYVVMFMENCLLVCLWMVGVWPNRPDGWYMIPVSVLCSFAAGLFFMVVYYRYFHVRRLGYEAGGRLAEKCSAHCPDGCRCPISHDGTGLDSGGGGANGAPGGVTGGKLTNGGIGNGGLGGGCGQKYPHAIPGVFNCRFSNPVNAATKRKKKKPTTFVPPPNLGVSSANGVAGSAIDQYNLNHQHHHQQQQQQHHQQQQQQQQQQQHLLHQQFQQHQQHLQQSMQHQHHQQQREQHQPQLSTSNSNSTHSMGPMAIPFWRRPLPRSHTGGSSENEGSSVGSRVNIQQKLLEKKQKQLAELKIIEEEIKQGKLGGPGAGATGTLSSGDDGKTTLPRQPIPRAKKHIDLDPIEWRTSSPDMAEIVANKSFNDLNLLLAANLDDVNGLGKFSSNYDPIYNSFGLNGINISALVNLKGNGAAAAAAAAAVAAAASAGPTPTLVDARDCQPPTSSVLQGARNMSPISSQISATESNSLTRHHQVPVVPRSKMILPGNIPRNPFAENYRGNFVNLYADAAANGNAGSAGTAASAGVCQVNGGGTGTGSGTTVRAPSISPRTTEIAQSNRAILYDAHGRLYADANHPRQVSGTYSNSNADNAGNTDNLPFPYNVVPPPRSKLDSRGTPSTPAQSGSASGSANNTNSSNKSARTATTATMVAVAACVGAGTSGGGGSGTVTNQSGPSVPINNLNNTKRQNMQRAKTPEILLAPHYLENSRIYFDWVAREAANFRLQDTDRDHHPVESSGDENLDNSACDDGHAGHHRIPSDIDSQVSLPRSYTLPREFKYYRRNKGRKVKNEHFIASTNSSDGDVDSGDDNESERLSSNLSSSSQRRQKNATPSNNLVVVGPGQHHVVSLQSATTQQQQQQQQHINPHQRLNNLNKAGAAAALLSQSGVVGLKDTAGSSVAHQLYGGHGGSPSNTLLTAGGRQSLNATPQNLHHQPLTGQPGPGGSGSAGSYNLRTASPGAMPVLPPNGVPGPLAAKVAVHNLDLISGVEALAGGNGGAMAPPYHGGGGGGRPMRFRMYGGTKNGMVRHETKL</sequence>
<feature type="region of interest" description="Disordered" evidence="8">
    <location>
        <begin position="78"/>
        <end position="110"/>
    </location>
</feature>
<evidence type="ECO:0000256" key="3">
    <source>
        <dbReference type="ARBA" id="ARBA00022475"/>
    </source>
</evidence>
<evidence type="ECO:0000256" key="8">
    <source>
        <dbReference type="SAM" id="MobiDB-lite"/>
    </source>
</evidence>